<dbReference type="AlphaFoldDB" id="A0A9Q1CNU1"/>
<accession>A0A9Q1CNU1</accession>
<proteinExistence type="predicted"/>
<evidence type="ECO:0000313" key="2">
    <source>
        <dbReference type="EMBL" id="KAJ8048143.1"/>
    </source>
</evidence>
<reference evidence="2" key="1">
    <citation type="submission" date="2021-10" db="EMBL/GenBank/DDBJ databases">
        <title>Tropical sea cucumber genome reveals ecological adaptation and Cuvierian tubules defense mechanism.</title>
        <authorList>
            <person name="Chen T."/>
        </authorList>
    </citation>
    <scope>NUCLEOTIDE SEQUENCE</scope>
    <source>
        <strain evidence="2">Nanhai2018</strain>
        <tissue evidence="2">Muscle</tissue>
    </source>
</reference>
<organism evidence="2 3">
    <name type="scientific">Holothuria leucospilota</name>
    <name type="common">Black long sea cucumber</name>
    <name type="synonym">Mertensiothuria leucospilota</name>
    <dbReference type="NCBI Taxonomy" id="206669"/>
    <lineage>
        <taxon>Eukaryota</taxon>
        <taxon>Metazoa</taxon>
        <taxon>Echinodermata</taxon>
        <taxon>Eleutherozoa</taxon>
        <taxon>Echinozoa</taxon>
        <taxon>Holothuroidea</taxon>
        <taxon>Aspidochirotacea</taxon>
        <taxon>Aspidochirotida</taxon>
        <taxon>Holothuriidae</taxon>
        <taxon>Holothuria</taxon>
    </lineage>
</organism>
<feature type="compositionally biased region" description="Polar residues" evidence="1">
    <location>
        <begin position="10"/>
        <end position="25"/>
    </location>
</feature>
<name>A0A9Q1CNU1_HOLLE</name>
<dbReference type="OrthoDB" id="5950654at2759"/>
<keyword evidence="3" id="KW-1185">Reference proteome</keyword>
<dbReference type="EMBL" id="JAIZAY010000001">
    <property type="protein sequence ID" value="KAJ8048143.1"/>
    <property type="molecule type" value="Genomic_DNA"/>
</dbReference>
<evidence type="ECO:0000256" key="1">
    <source>
        <dbReference type="SAM" id="MobiDB-lite"/>
    </source>
</evidence>
<sequence>MSINEKENNKPGTASEEPTNENSPWFMNAVVGEKKLQSMMKEISQLASLSCTYTNHCIRATTCTILD</sequence>
<comment type="caution">
    <text evidence="2">The sequence shown here is derived from an EMBL/GenBank/DDBJ whole genome shotgun (WGS) entry which is preliminary data.</text>
</comment>
<feature type="region of interest" description="Disordered" evidence="1">
    <location>
        <begin position="1"/>
        <end position="25"/>
    </location>
</feature>
<protein>
    <submittedName>
        <fullName evidence="2">Uncharacterized protein</fullName>
    </submittedName>
</protein>
<evidence type="ECO:0000313" key="3">
    <source>
        <dbReference type="Proteomes" id="UP001152320"/>
    </source>
</evidence>
<dbReference type="Proteomes" id="UP001152320">
    <property type="component" value="Chromosome 1"/>
</dbReference>
<gene>
    <name evidence="2" type="ORF">HOLleu_00323</name>
</gene>